<name>A0ABQ8PBZ3_9CRYT</name>
<evidence type="ECO:0000313" key="1">
    <source>
        <dbReference type="EMBL" id="KAJ1613974.1"/>
    </source>
</evidence>
<protein>
    <recommendedName>
        <fullName evidence="3">F-box domain-containing protein</fullName>
    </recommendedName>
</protein>
<evidence type="ECO:0000313" key="2">
    <source>
        <dbReference type="Proteomes" id="UP001071777"/>
    </source>
</evidence>
<accession>A0ABQ8PBZ3</accession>
<comment type="caution">
    <text evidence="1">The sequence shown here is derived from an EMBL/GenBank/DDBJ whole genome shotgun (WGS) entry which is preliminary data.</text>
</comment>
<reference evidence="1" key="1">
    <citation type="submission" date="2022-10" db="EMBL/GenBank/DDBJ databases">
        <title>Adaptive evolution leads to modifications in subtelomeric GC content in a zoonotic Cryptosporidium species.</title>
        <authorList>
            <person name="Li J."/>
            <person name="Feng Y."/>
            <person name="Xiao L."/>
        </authorList>
    </citation>
    <scope>NUCLEOTIDE SEQUENCE</scope>
    <source>
        <strain evidence="1">25894</strain>
    </source>
</reference>
<proteinExistence type="predicted"/>
<keyword evidence="2" id="KW-1185">Reference proteome</keyword>
<gene>
    <name evidence="1" type="ORF">OJ252_837</name>
</gene>
<organism evidence="1 2">
    <name type="scientific">Cryptosporidium canis</name>
    <dbReference type="NCBI Taxonomy" id="195482"/>
    <lineage>
        <taxon>Eukaryota</taxon>
        <taxon>Sar</taxon>
        <taxon>Alveolata</taxon>
        <taxon>Apicomplexa</taxon>
        <taxon>Conoidasida</taxon>
        <taxon>Coccidia</taxon>
        <taxon>Eucoccidiorida</taxon>
        <taxon>Eimeriorina</taxon>
        <taxon>Cryptosporidiidae</taxon>
        <taxon>Cryptosporidium</taxon>
    </lineage>
</organism>
<evidence type="ECO:0008006" key="3">
    <source>
        <dbReference type="Google" id="ProtNLM"/>
    </source>
</evidence>
<sequence length="670" mass="75856">MSAVSGILHSGIYELLVEYLDYEDVYELALVSVEWGKYLGGSFVRYWRRASTSLFGLRFDLARMLCSGVAGSHEELARVGRSARITSWFAYFEFLSTSELGRFLIRQKRMSEILQGLLYNLKVELNSANSRFVLQNSASLCDDVTFIKSIQEYGKKVASSDIPVLSGIHPKLHACESAREGGAGQEGLSPVKERQQLSDYARFSRIELDLGGLGKEYMWSMEVASITSQHVILKSELMIEDIPRWEAARLIVEYIAVWGLVNERDHILLYHHKNPFHGTENAARENGNCQTLSSSSIADLRGINYFLSSLSSFAGVEMSINEALSKITVYITIQVVVILESLQDYLASSSDGSLLYDKQLKSIQNPRVCDGTHQDLEEDDYIFAGEHTRDKNQDHDIMNYEHDFDNVSTQESLLLSEDEMDTLDSLACPSLPHCDRLELRPPKEWYHCLPPSSYPSFGHKSKSESLAFANNGCSGSYYNIELQLMDTRASIPLYLYGDLEPTSRVSSRGFADLRVHFGRSYPNSSLIKTNCLYQAGVSVIEKATGETVFSLVFPKSKSYYDKRAFSRSKRLLKLCSYSRVYGTQVPIIDPPSRLTNTPESVFTKLELLIHPHKNTIGQISELNVSLNLQECLSLFPVKKFKRFLTLQGFHSHDLHKRRINSPIKNIQKYQ</sequence>
<dbReference type="Proteomes" id="UP001071777">
    <property type="component" value="Unassembled WGS sequence"/>
</dbReference>
<dbReference type="EMBL" id="JAPCXB010000027">
    <property type="protein sequence ID" value="KAJ1613974.1"/>
    <property type="molecule type" value="Genomic_DNA"/>
</dbReference>